<dbReference type="PANTHER" id="PTHR23088">
    <property type="entry name" value="NITRILASE-RELATED"/>
    <property type="match status" value="1"/>
</dbReference>
<evidence type="ECO:0000313" key="2">
    <source>
        <dbReference type="EMBL" id="CAB4713598.1"/>
    </source>
</evidence>
<evidence type="ECO:0000313" key="4">
    <source>
        <dbReference type="EMBL" id="CAB5037794.1"/>
    </source>
</evidence>
<dbReference type="PROSITE" id="PS50263">
    <property type="entry name" value="CN_HYDROLASE"/>
    <property type="match status" value="1"/>
</dbReference>
<reference evidence="2" key="1">
    <citation type="submission" date="2020-05" db="EMBL/GenBank/DDBJ databases">
        <authorList>
            <person name="Chiriac C."/>
            <person name="Salcher M."/>
            <person name="Ghai R."/>
            <person name="Kavagutti S V."/>
        </authorList>
    </citation>
    <scope>NUCLEOTIDE SEQUENCE</scope>
</reference>
<dbReference type="CDD" id="cd07583">
    <property type="entry name" value="nitrilase_5"/>
    <property type="match status" value="1"/>
</dbReference>
<gene>
    <name evidence="2" type="ORF">UFOPK2593_01301</name>
    <name evidence="3" type="ORF">UFOPK2894_01420</name>
    <name evidence="4" type="ORF">UFOPK4234_00680</name>
</gene>
<dbReference type="InterPro" id="IPR001110">
    <property type="entry name" value="UPF0012_CS"/>
</dbReference>
<protein>
    <submittedName>
        <fullName evidence="2">Unannotated protein</fullName>
    </submittedName>
</protein>
<dbReference type="PANTHER" id="PTHR23088:SF27">
    <property type="entry name" value="DEAMINATED GLUTATHIONE AMIDASE"/>
    <property type="match status" value="1"/>
</dbReference>
<dbReference type="Gene3D" id="3.60.110.10">
    <property type="entry name" value="Carbon-nitrogen hydrolase"/>
    <property type="match status" value="1"/>
</dbReference>
<dbReference type="EMBL" id="CAEZXW010000110">
    <property type="protein sequence ID" value="CAB4713598.1"/>
    <property type="molecule type" value="Genomic_DNA"/>
</dbReference>
<dbReference type="SUPFAM" id="SSF56317">
    <property type="entry name" value="Carbon-nitrogen hydrolase"/>
    <property type="match status" value="1"/>
</dbReference>
<dbReference type="InterPro" id="IPR036526">
    <property type="entry name" value="C-N_Hydrolase_sf"/>
</dbReference>
<feature type="domain" description="CN hydrolase" evidence="1">
    <location>
        <begin position="3"/>
        <end position="241"/>
    </location>
</feature>
<sequence length="259" mass="28197">MPMRAHVIQLRTDLSEPISERIDRAAALVRAQSAADFVILPELWVQGGFAFPTFPETAESIDGLAVSALQAAAKEAQVWLHGGSLVTRDDDGKLRNTAIVISPTGELVGKYAKRHLFGFTGGETTVLAAGNDLVTVDLPWGRAGLSICYDVRFPEMYRALLDLGSKIFLIPSAWPERRIAHWSLLTRARAVENQCFVIACNGVGVQGDTVLGGRSVVVDPWGAVLAEGGDDEEVLTCDLDIETIDKTREVFPVLKDRRK</sequence>
<proteinExistence type="predicted"/>
<evidence type="ECO:0000259" key="1">
    <source>
        <dbReference type="PROSITE" id="PS50263"/>
    </source>
</evidence>
<dbReference type="Pfam" id="PF00795">
    <property type="entry name" value="CN_hydrolase"/>
    <property type="match status" value="1"/>
</dbReference>
<name>A0A6J6QWW4_9ZZZZ</name>
<dbReference type="EMBL" id="CAFBQA010000028">
    <property type="protein sequence ID" value="CAB5037794.1"/>
    <property type="molecule type" value="Genomic_DNA"/>
</dbReference>
<dbReference type="PROSITE" id="PS01227">
    <property type="entry name" value="UPF0012"/>
    <property type="match status" value="1"/>
</dbReference>
<dbReference type="InterPro" id="IPR003010">
    <property type="entry name" value="C-N_Hydrolase"/>
</dbReference>
<dbReference type="EMBL" id="CAEZZQ010000117">
    <property type="protein sequence ID" value="CAB4784578.1"/>
    <property type="molecule type" value="Genomic_DNA"/>
</dbReference>
<accession>A0A6J6QWW4</accession>
<dbReference type="AlphaFoldDB" id="A0A6J6QWW4"/>
<organism evidence="2">
    <name type="scientific">freshwater metagenome</name>
    <dbReference type="NCBI Taxonomy" id="449393"/>
    <lineage>
        <taxon>unclassified sequences</taxon>
        <taxon>metagenomes</taxon>
        <taxon>ecological metagenomes</taxon>
    </lineage>
</organism>
<evidence type="ECO:0000313" key="3">
    <source>
        <dbReference type="EMBL" id="CAB4784578.1"/>
    </source>
</evidence>